<evidence type="ECO:0000256" key="8">
    <source>
        <dbReference type="ARBA" id="ARBA00023126"/>
    </source>
</evidence>
<comment type="similarity">
    <text evidence="4 11">Belongs to the transaldolase family. Type 2 subfamily.</text>
</comment>
<evidence type="ECO:0000256" key="9">
    <source>
        <dbReference type="ARBA" id="ARBA00023270"/>
    </source>
</evidence>
<dbReference type="HAMAP" id="MF_00493">
    <property type="entry name" value="Transaldolase_2"/>
    <property type="match status" value="1"/>
</dbReference>
<evidence type="ECO:0000256" key="3">
    <source>
        <dbReference type="ARBA" id="ARBA00004857"/>
    </source>
</evidence>
<comment type="catalytic activity">
    <reaction evidence="10 11">
        <text>D-sedoheptulose 7-phosphate + D-glyceraldehyde 3-phosphate = D-erythrose 4-phosphate + beta-D-fructose 6-phosphate</text>
        <dbReference type="Rhea" id="RHEA:17053"/>
        <dbReference type="ChEBI" id="CHEBI:16897"/>
        <dbReference type="ChEBI" id="CHEBI:57483"/>
        <dbReference type="ChEBI" id="CHEBI:57634"/>
        <dbReference type="ChEBI" id="CHEBI:59776"/>
        <dbReference type="EC" id="2.2.1.2"/>
    </reaction>
</comment>
<name>A0A2J0KWR2_9BACT</name>
<dbReference type="InterPro" id="IPR013785">
    <property type="entry name" value="Aldolase_TIM"/>
</dbReference>
<dbReference type="InterPro" id="IPR018225">
    <property type="entry name" value="Transaldolase_AS"/>
</dbReference>
<dbReference type="GO" id="GO:0005975">
    <property type="term" value="P:carbohydrate metabolic process"/>
    <property type="evidence" value="ECO:0007669"/>
    <property type="project" value="InterPro"/>
</dbReference>
<keyword evidence="6 11" id="KW-0963">Cytoplasm</keyword>
<evidence type="ECO:0000313" key="13">
    <source>
        <dbReference type="Proteomes" id="UP000230052"/>
    </source>
</evidence>
<dbReference type="SUPFAM" id="SSF51569">
    <property type="entry name" value="Aldolase"/>
    <property type="match status" value="1"/>
</dbReference>
<dbReference type="EC" id="2.2.1.2" evidence="5 11"/>
<comment type="pathway">
    <text evidence="3 11">Carbohydrate degradation; pentose phosphate pathway; D-glyceraldehyde 3-phosphate and beta-D-fructose 6-phosphate from D-ribose 5-phosphate and D-xylulose 5-phosphate (non-oxidative stage): step 2/3.</text>
</comment>
<dbReference type="InterPro" id="IPR001585">
    <property type="entry name" value="TAL/FSA"/>
</dbReference>
<comment type="subcellular location">
    <subcellularLocation>
        <location evidence="2 11">Cytoplasm</location>
    </subcellularLocation>
</comment>
<evidence type="ECO:0000256" key="11">
    <source>
        <dbReference type="HAMAP-Rule" id="MF_00493"/>
    </source>
</evidence>
<protein>
    <recommendedName>
        <fullName evidence="5 11">Transaldolase</fullName>
        <ecNumber evidence="5 11">2.2.1.2</ecNumber>
    </recommendedName>
</protein>
<dbReference type="Proteomes" id="UP000230052">
    <property type="component" value="Unassembled WGS sequence"/>
</dbReference>
<keyword evidence="7 11" id="KW-0808">Transferase</keyword>
<dbReference type="Gene3D" id="3.20.20.70">
    <property type="entry name" value="Aldolase class I"/>
    <property type="match status" value="1"/>
</dbReference>
<dbReference type="GO" id="GO:0005737">
    <property type="term" value="C:cytoplasm"/>
    <property type="evidence" value="ECO:0007669"/>
    <property type="project" value="UniProtKB-SubCell"/>
</dbReference>
<dbReference type="PROSITE" id="PS01054">
    <property type="entry name" value="TRANSALDOLASE_1"/>
    <property type="match status" value="1"/>
</dbReference>
<dbReference type="GO" id="GO:0004801">
    <property type="term" value="F:transaldolase activity"/>
    <property type="evidence" value="ECO:0007669"/>
    <property type="project" value="UniProtKB-UniRule"/>
</dbReference>
<evidence type="ECO:0000256" key="7">
    <source>
        <dbReference type="ARBA" id="ARBA00022679"/>
    </source>
</evidence>
<dbReference type="NCBIfam" id="TIGR00876">
    <property type="entry name" value="tal_mycobact"/>
    <property type="match status" value="1"/>
</dbReference>
<dbReference type="PANTHER" id="PTHR10683:SF31">
    <property type="entry name" value="TRANSALDOLASE"/>
    <property type="match status" value="1"/>
</dbReference>
<dbReference type="InterPro" id="IPR004732">
    <property type="entry name" value="Transaldolase_2"/>
</dbReference>
<dbReference type="UniPathway" id="UPA00115">
    <property type="reaction ID" value="UER00414"/>
</dbReference>
<dbReference type="NCBIfam" id="NF002881">
    <property type="entry name" value="PRK03343.1"/>
    <property type="match status" value="1"/>
</dbReference>
<keyword evidence="9 11" id="KW-0704">Schiff base</keyword>
<dbReference type="PANTHER" id="PTHR10683">
    <property type="entry name" value="TRANSALDOLASE"/>
    <property type="match status" value="1"/>
</dbReference>
<evidence type="ECO:0000256" key="2">
    <source>
        <dbReference type="ARBA" id="ARBA00004496"/>
    </source>
</evidence>
<evidence type="ECO:0000256" key="1">
    <source>
        <dbReference type="ARBA" id="ARBA00003518"/>
    </source>
</evidence>
<evidence type="ECO:0000256" key="5">
    <source>
        <dbReference type="ARBA" id="ARBA00013151"/>
    </source>
</evidence>
<evidence type="ECO:0000256" key="4">
    <source>
        <dbReference type="ARBA" id="ARBA00008426"/>
    </source>
</evidence>
<evidence type="ECO:0000313" key="12">
    <source>
        <dbReference type="EMBL" id="PIU40860.1"/>
    </source>
</evidence>
<organism evidence="12 13">
    <name type="scientific">Candidatus Aquitaenariimonas noxiae</name>
    <dbReference type="NCBI Taxonomy" id="1974741"/>
    <lineage>
        <taxon>Bacteria</taxon>
        <taxon>Pseudomonadati</taxon>
        <taxon>Candidatus Omnitrophota</taxon>
        <taxon>Candidatus Aquitaenariimonas</taxon>
    </lineage>
</organism>
<accession>A0A2J0KWR2</accession>
<comment type="caution">
    <text evidence="12">The sequence shown here is derived from an EMBL/GenBank/DDBJ whole genome shotgun (WGS) entry which is preliminary data.</text>
</comment>
<evidence type="ECO:0000256" key="6">
    <source>
        <dbReference type="ARBA" id="ARBA00022490"/>
    </source>
</evidence>
<evidence type="ECO:0000256" key="10">
    <source>
        <dbReference type="ARBA" id="ARBA00048810"/>
    </source>
</evidence>
<dbReference type="GO" id="GO:0006098">
    <property type="term" value="P:pentose-phosphate shunt"/>
    <property type="evidence" value="ECO:0007669"/>
    <property type="project" value="UniProtKB-UniRule"/>
</dbReference>
<dbReference type="CDD" id="cd00955">
    <property type="entry name" value="Transaldolase_like"/>
    <property type="match status" value="1"/>
</dbReference>
<feature type="active site" description="Schiff-base intermediate with substrate" evidence="11">
    <location>
        <position position="139"/>
    </location>
</feature>
<dbReference type="EMBL" id="PEWV01000075">
    <property type="protein sequence ID" value="PIU40860.1"/>
    <property type="molecule type" value="Genomic_DNA"/>
</dbReference>
<reference evidence="12 13" key="1">
    <citation type="submission" date="2017-09" db="EMBL/GenBank/DDBJ databases">
        <title>Depth-based differentiation of microbial function through sediment-hosted aquifers and enrichment of novel symbionts in the deep terrestrial subsurface.</title>
        <authorList>
            <person name="Probst A.J."/>
            <person name="Ladd B."/>
            <person name="Jarett J.K."/>
            <person name="Geller-Mcgrath D.E."/>
            <person name="Sieber C.M."/>
            <person name="Emerson J.B."/>
            <person name="Anantharaman K."/>
            <person name="Thomas B.C."/>
            <person name="Malmstrom R."/>
            <person name="Stieglmeier M."/>
            <person name="Klingl A."/>
            <person name="Woyke T."/>
            <person name="Ryan C.M."/>
            <person name="Banfield J.F."/>
        </authorList>
    </citation>
    <scope>NUCLEOTIDE SEQUENCE [LARGE SCALE GENOMIC DNA]</scope>
    <source>
        <strain evidence="12">CG07_land_8_20_14_0_80_42_15</strain>
    </source>
</reference>
<dbReference type="Pfam" id="PF00923">
    <property type="entry name" value="TAL_FSA"/>
    <property type="match status" value="1"/>
</dbReference>
<comment type="function">
    <text evidence="1 11">Transaldolase is important for the balance of metabolites in the pentose-phosphate pathway.</text>
</comment>
<gene>
    <name evidence="11 12" type="primary">tal</name>
    <name evidence="12" type="ORF">COS99_08110</name>
</gene>
<dbReference type="AlphaFoldDB" id="A0A2J0KWR2"/>
<keyword evidence="8 11" id="KW-0570">Pentose shunt</keyword>
<sequence>MNPVKKLLEFGQSPWYDNIKRSLLIGDGLKKLIRDDGIRGVTSNPSIFENAINSSTEYDEEIYELIKSGKSAREIYDELTIRDVSMAADILDDVFRRSKGEDGYVSIEVLPEYAHDVSKTINDAKRIFKRIGKENIMIKVPGTKESPEAIKTLISEGINVNVTLLFSMQHYEAIVNAYIDGLKDRLKRDEDLDRVNSVASVFISRLDTKIDNMLEKILVIEKDKARSLKIKSLIGRSAVAHTKMIYQRFKDLFSDENFGELQENDARIQKVLWASTSTKNPSYSDVKYVEELVAPQSINTIPDSTLAAFRDHGKPGVRIENDLEGSRNVLEDLASFGINVEKTCQEIQDEGVKAFQVSFDKLISSVESKISQTKKHNKVVHK</sequence>
<dbReference type="PIRSF" id="PIRSF036915">
    <property type="entry name" value="Trnald_Bac_Plnt"/>
    <property type="match status" value="1"/>
</dbReference>
<proteinExistence type="inferred from homology"/>